<dbReference type="Proteomes" id="UP001642484">
    <property type="component" value="Unassembled WGS sequence"/>
</dbReference>
<feature type="domain" description="PA" evidence="2">
    <location>
        <begin position="106"/>
        <end position="175"/>
    </location>
</feature>
<protein>
    <recommendedName>
        <fullName evidence="2">PA domain-containing protein</fullName>
    </recommendedName>
</protein>
<sequence>MGAMATAAVALLVSFTSVEGHSTLWASWRKVHGETATQSFVAIPAVWNAYLPSFGQPKLSVKAPLDRESVNLQPSFSGRMVQPFGENETTRSLACDILPSTPQIESLALLVDRGLCDFRQKAQNAYNAGYKALIVMNTVPGQSKVPDMTSPNGALDDRLVELPAWAVEKATGQTLKSWMSTDQLRLEVTDDPRRPSLGAFQEDSHGLRLVFTK</sequence>
<keyword evidence="4" id="KW-1185">Reference proteome</keyword>
<reference evidence="3 4" key="1">
    <citation type="submission" date="2024-02" db="EMBL/GenBank/DDBJ databases">
        <authorList>
            <person name="Chen Y."/>
            <person name="Shah S."/>
            <person name="Dougan E. K."/>
            <person name="Thang M."/>
            <person name="Chan C."/>
        </authorList>
    </citation>
    <scope>NUCLEOTIDE SEQUENCE [LARGE SCALE GENOMIC DNA]</scope>
</reference>
<accession>A0ABP0N0Y4</accession>
<dbReference type="Gene3D" id="3.50.30.30">
    <property type="match status" value="1"/>
</dbReference>
<dbReference type="InterPro" id="IPR003137">
    <property type="entry name" value="PA_domain"/>
</dbReference>
<dbReference type="InterPro" id="IPR046450">
    <property type="entry name" value="PA_dom_sf"/>
</dbReference>
<keyword evidence="1" id="KW-0732">Signal</keyword>
<dbReference type="Pfam" id="PF02225">
    <property type="entry name" value="PA"/>
    <property type="match status" value="1"/>
</dbReference>
<evidence type="ECO:0000256" key="1">
    <source>
        <dbReference type="SAM" id="SignalP"/>
    </source>
</evidence>
<name>A0ABP0N0Y4_9DINO</name>
<comment type="caution">
    <text evidence="3">The sequence shown here is derived from an EMBL/GenBank/DDBJ whole genome shotgun (WGS) entry which is preliminary data.</text>
</comment>
<dbReference type="SUPFAM" id="SSF52025">
    <property type="entry name" value="PA domain"/>
    <property type="match status" value="1"/>
</dbReference>
<feature type="signal peptide" evidence="1">
    <location>
        <begin position="1"/>
        <end position="20"/>
    </location>
</feature>
<evidence type="ECO:0000313" key="3">
    <source>
        <dbReference type="EMBL" id="CAK9057460.1"/>
    </source>
</evidence>
<proteinExistence type="predicted"/>
<gene>
    <name evidence="3" type="ORF">CCMP2556_LOCUS28346</name>
</gene>
<evidence type="ECO:0000259" key="2">
    <source>
        <dbReference type="Pfam" id="PF02225"/>
    </source>
</evidence>
<feature type="chain" id="PRO_5047278468" description="PA domain-containing protein" evidence="1">
    <location>
        <begin position="21"/>
        <end position="213"/>
    </location>
</feature>
<organism evidence="3 4">
    <name type="scientific">Durusdinium trenchii</name>
    <dbReference type="NCBI Taxonomy" id="1381693"/>
    <lineage>
        <taxon>Eukaryota</taxon>
        <taxon>Sar</taxon>
        <taxon>Alveolata</taxon>
        <taxon>Dinophyceae</taxon>
        <taxon>Suessiales</taxon>
        <taxon>Symbiodiniaceae</taxon>
        <taxon>Durusdinium</taxon>
    </lineage>
</organism>
<evidence type="ECO:0000313" key="4">
    <source>
        <dbReference type="Proteomes" id="UP001642484"/>
    </source>
</evidence>
<dbReference type="EMBL" id="CAXAMN010021273">
    <property type="protein sequence ID" value="CAK9057460.1"/>
    <property type="molecule type" value="Genomic_DNA"/>
</dbReference>